<dbReference type="PANTHER" id="PTHR48207">
    <property type="entry name" value="SUCCINATE--HYDROXYMETHYLGLUTARATE COA-TRANSFERASE"/>
    <property type="match status" value="1"/>
</dbReference>
<protein>
    <recommendedName>
        <fullName evidence="3">Formyl-CoA transferase</fullName>
    </recommendedName>
</protein>
<dbReference type="SUPFAM" id="SSF89796">
    <property type="entry name" value="CoA-transferase family III (CaiB/BaiF)"/>
    <property type="match status" value="1"/>
</dbReference>
<dbReference type="GO" id="GO:0008410">
    <property type="term" value="F:CoA-transferase activity"/>
    <property type="evidence" value="ECO:0007669"/>
    <property type="project" value="TreeGrafter"/>
</dbReference>
<dbReference type="AlphaFoldDB" id="A0A382Y1X0"/>
<dbReference type="EMBL" id="UINC01172023">
    <property type="protein sequence ID" value="SVD76885.1"/>
    <property type="molecule type" value="Genomic_DNA"/>
</dbReference>
<proteinExistence type="predicted"/>
<dbReference type="Pfam" id="PF02515">
    <property type="entry name" value="CoA_transf_3"/>
    <property type="match status" value="1"/>
</dbReference>
<gene>
    <name evidence="2" type="ORF">METZ01_LOCUS429739</name>
</gene>
<organism evidence="2">
    <name type="scientific">marine metagenome</name>
    <dbReference type="NCBI Taxonomy" id="408172"/>
    <lineage>
        <taxon>unclassified sequences</taxon>
        <taxon>metagenomes</taxon>
        <taxon>ecological metagenomes</taxon>
    </lineage>
</organism>
<keyword evidence="1" id="KW-0808">Transferase</keyword>
<reference evidence="2" key="1">
    <citation type="submission" date="2018-05" db="EMBL/GenBank/DDBJ databases">
        <authorList>
            <person name="Lanie J.A."/>
            <person name="Ng W.-L."/>
            <person name="Kazmierczak K.M."/>
            <person name="Andrzejewski T.M."/>
            <person name="Davidsen T.M."/>
            <person name="Wayne K.J."/>
            <person name="Tettelin H."/>
            <person name="Glass J.I."/>
            <person name="Rusch D."/>
            <person name="Podicherti R."/>
            <person name="Tsui H.-C.T."/>
            <person name="Winkler M.E."/>
        </authorList>
    </citation>
    <scope>NUCLEOTIDE SEQUENCE</scope>
</reference>
<dbReference type="InterPro" id="IPR050483">
    <property type="entry name" value="CoA-transferase_III_domain"/>
</dbReference>
<dbReference type="InterPro" id="IPR023606">
    <property type="entry name" value="CoA-Trfase_III_dom_1_sf"/>
</dbReference>
<evidence type="ECO:0000313" key="2">
    <source>
        <dbReference type="EMBL" id="SVD76885.1"/>
    </source>
</evidence>
<feature type="non-terminal residue" evidence="2">
    <location>
        <position position="174"/>
    </location>
</feature>
<dbReference type="InterPro" id="IPR003673">
    <property type="entry name" value="CoA-Trfase_fam_III"/>
</dbReference>
<name>A0A382Y1X0_9ZZZZ</name>
<dbReference type="Gene3D" id="3.40.50.10540">
    <property type="entry name" value="Crotonobetainyl-coa:carnitine coa-transferase, domain 1"/>
    <property type="match status" value="1"/>
</dbReference>
<accession>A0A382Y1X0</accession>
<sequence>MLLGDMGAEVIKVEEPSHGDDTRAWAPFAGDVSTFFLGMNRSKKSVALDLKTPVGADALRQLIRSADVLIENFRPGSLKKLGFDYNTVQTWHPQLVFCSITGYGQQGPKKDLPGYDAVIQGESGVMHVTGQRDGPPTRVGVAMTDYLAGLYAMNGILLALRDRDETGLGQHVDI</sequence>
<evidence type="ECO:0000256" key="1">
    <source>
        <dbReference type="ARBA" id="ARBA00022679"/>
    </source>
</evidence>
<dbReference type="PANTHER" id="PTHR48207:SF3">
    <property type="entry name" value="SUCCINATE--HYDROXYMETHYLGLUTARATE COA-TRANSFERASE"/>
    <property type="match status" value="1"/>
</dbReference>
<evidence type="ECO:0008006" key="3">
    <source>
        <dbReference type="Google" id="ProtNLM"/>
    </source>
</evidence>